<dbReference type="InterPro" id="IPR009061">
    <property type="entry name" value="DNA-bd_dom_put_sf"/>
</dbReference>
<dbReference type="Gene3D" id="3.10.260.20">
    <property type="entry name" value="Ski"/>
    <property type="match status" value="1"/>
</dbReference>
<keyword evidence="2" id="KW-0539">Nucleus</keyword>
<dbReference type="Pfam" id="PF02437">
    <property type="entry name" value="Ski_Sno_DHD"/>
    <property type="match status" value="1"/>
</dbReference>
<dbReference type="OrthoDB" id="6436112at2759"/>
<keyword evidence="7" id="KW-1185">Reference proteome</keyword>
<dbReference type="InterPro" id="IPR003380">
    <property type="entry name" value="SKI/SNO/DAC"/>
</dbReference>
<evidence type="ECO:0000313" key="6">
    <source>
        <dbReference type="EMBL" id="VDK32760.1"/>
    </source>
</evidence>
<reference evidence="8" key="1">
    <citation type="submission" date="2016-06" db="UniProtKB">
        <authorList>
            <consortium name="WormBaseParasite"/>
        </authorList>
    </citation>
    <scope>IDENTIFICATION</scope>
</reference>
<dbReference type="GO" id="GO:0000981">
    <property type="term" value="F:DNA-binding transcription factor activity, RNA polymerase II-specific"/>
    <property type="evidence" value="ECO:0007669"/>
    <property type="project" value="TreeGrafter"/>
</dbReference>
<evidence type="ECO:0000256" key="2">
    <source>
        <dbReference type="ARBA" id="ARBA00023242"/>
    </source>
</evidence>
<feature type="domain" description="SKI/SNO/DAC" evidence="5">
    <location>
        <begin position="64"/>
        <end position="157"/>
    </location>
</feature>
<evidence type="ECO:0000313" key="7">
    <source>
        <dbReference type="Proteomes" id="UP000271098"/>
    </source>
</evidence>
<keyword evidence="4" id="KW-0732">Signal</keyword>
<evidence type="ECO:0000256" key="1">
    <source>
        <dbReference type="ARBA" id="ARBA00004123"/>
    </source>
</evidence>
<evidence type="ECO:0000313" key="8">
    <source>
        <dbReference type="WBParaSite" id="GPUH_0000220001-mRNA-1"/>
    </source>
</evidence>
<dbReference type="GO" id="GO:0005634">
    <property type="term" value="C:nucleus"/>
    <property type="evidence" value="ECO:0007669"/>
    <property type="project" value="UniProtKB-SubCell"/>
</dbReference>
<organism evidence="8">
    <name type="scientific">Gongylonema pulchrum</name>
    <dbReference type="NCBI Taxonomy" id="637853"/>
    <lineage>
        <taxon>Eukaryota</taxon>
        <taxon>Metazoa</taxon>
        <taxon>Ecdysozoa</taxon>
        <taxon>Nematoda</taxon>
        <taxon>Chromadorea</taxon>
        <taxon>Rhabditida</taxon>
        <taxon>Spirurina</taxon>
        <taxon>Spiruromorpha</taxon>
        <taxon>Spiruroidea</taxon>
        <taxon>Gongylonematidae</taxon>
        <taxon>Gongylonema</taxon>
    </lineage>
</organism>
<accession>A0A183D0F4</accession>
<dbReference type="InterPro" id="IPR052417">
    <property type="entry name" value="Dachshund_domain"/>
</dbReference>
<dbReference type="Proteomes" id="UP000271098">
    <property type="component" value="Unassembled WGS sequence"/>
</dbReference>
<feature type="signal peptide" evidence="4">
    <location>
        <begin position="1"/>
        <end position="20"/>
    </location>
</feature>
<comment type="subcellular location">
    <subcellularLocation>
        <location evidence="1">Nucleus</location>
    </subcellularLocation>
</comment>
<dbReference type="AlphaFoldDB" id="A0A183D0F4"/>
<dbReference type="WBParaSite" id="GPUH_0000220001-mRNA-1">
    <property type="protein sequence ID" value="GPUH_0000220001-mRNA-1"/>
    <property type="gene ID" value="GPUH_0000220001"/>
</dbReference>
<dbReference type="GO" id="GO:0005667">
    <property type="term" value="C:transcription regulator complex"/>
    <property type="evidence" value="ECO:0007669"/>
    <property type="project" value="TreeGrafter"/>
</dbReference>
<dbReference type="PANTHER" id="PTHR12577">
    <property type="entry name" value="DACHSHUND"/>
    <property type="match status" value="1"/>
</dbReference>
<name>A0A183D0F4_9BILA</name>
<sequence>MFNAVLKRIVLALALLNAFCADTRIHTKAVKCSIGVEDRRSLETSPSILDCSCGADRLSESIADAKLYEYRGKTIAGFELHGVEMMCLPQAFETFLKDLLGGLHTVYTKLKRLQIQPVVCNVEQVRALRSLGAIQQGVNRCKLISRNDFDRLYDDCCNI</sequence>
<dbReference type="EMBL" id="UYRT01003143">
    <property type="protein sequence ID" value="VDK32760.1"/>
    <property type="molecule type" value="Genomic_DNA"/>
</dbReference>
<gene>
    <name evidence="6" type="ORF">GPUH_LOCUS2195</name>
</gene>
<dbReference type="PANTHER" id="PTHR12577:SF6">
    <property type="entry name" value="DACHSHUND, ISOFORM B"/>
    <property type="match status" value="1"/>
</dbReference>
<dbReference type="SUPFAM" id="SSF46955">
    <property type="entry name" value="Putative DNA-binding domain"/>
    <property type="match status" value="1"/>
</dbReference>
<proteinExistence type="inferred from homology"/>
<dbReference type="FunFam" id="3.10.260.20:FF:000001">
    <property type="entry name" value="Dachshund homolog 1"/>
    <property type="match status" value="1"/>
</dbReference>
<evidence type="ECO:0000259" key="5">
    <source>
        <dbReference type="Pfam" id="PF02437"/>
    </source>
</evidence>
<evidence type="ECO:0000256" key="4">
    <source>
        <dbReference type="SAM" id="SignalP"/>
    </source>
</evidence>
<dbReference type="GO" id="GO:0000978">
    <property type="term" value="F:RNA polymerase II cis-regulatory region sequence-specific DNA binding"/>
    <property type="evidence" value="ECO:0007669"/>
    <property type="project" value="TreeGrafter"/>
</dbReference>
<reference evidence="6 7" key="2">
    <citation type="submission" date="2018-11" db="EMBL/GenBank/DDBJ databases">
        <authorList>
            <consortium name="Pathogen Informatics"/>
        </authorList>
    </citation>
    <scope>NUCLEOTIDE SEQUENCE [LARGE SCALE GENOMIC DNA]</scope>
</reference>
<dbReference type="InterPro" id="IPR037000">
    <property type="entry name" value="Ski_DNA-bd_sf"/>
</dbReference>
<feature type="chain" id="PRO_5043138536" evidence="4">
    <location>
        <begin position="21"/>
        <end position="159"/>
    </location>
</feature>
<evidence type="ECO:0000256" key="3">
    <source>
        <dbReference type="ARBA" id="ARBA00038192"/>
    </source>
</evidence>
<comment type="similarity">
    <text evidence="3">Belongs to the DACH/dachshund family.</text>
</comment>
<protein>
    <submittedName>
        <fullName evidence="8">Ski_Sno domain-containing protein</fullName>
    </submittedName>
</protein>